<dbReference type="AlphaFoldDB" id="A0A1H9MS81"/>
<evidence type="ECO:0000256" key="3">
    <source>
        <dbReference type="ARBA" id="ARBA00022729"/>
    </source>
</evidence>
<dbReference type="PRINTS" id="PR00337">
    <property type="entry name" value="LEUILEVALBP"/>
</dbReference>
<reference evidence="8" key="1">
    <citation type="submission" date="2016-10" db="EMBL/GenBank/DDBJ databases">
        <authorList>
            <person name="Varghese N."/>
            <person name="Submissions S."/>
        </authorList>
    </citation>
    <scope>NUCLEOTIDE SEQUENCE [LARGE SCALE GENOMIC DNA]</scope>
    <source>
        <strain evidence="8">DSM 44260</strain>
    </source>
</reference>
<proteinExistence type="inferred from homology"/>
<gene>
    <name evidence="7" type="ORF">SAMN04487818_102295</name>
</gene>
<evidence type="ECO:0000259" key="6">
    <source>
        <dbReference type="Pfam" id="PF13458"/>
    </source>
</evidence>
<dbReference type="PROSITE" id="PS51257">
    <property type="entry name" value="PROKAR_LIPOPROTEIN"/>
    <property type="match status" value="1"/>
</dbReference>
<feature type="signal peptide" evidence="5">
    <location>
        <begin position="1"/>
        <end position="21"/>
    </location>
</feature>
<name>A0A1H9MS81_9PSEU</name>
<dbReference type="PROSITE" id="PS51318">
    <property type="entry name" value="TAT"/>
    <property type="match status" value="1"/>
</dbReference>
<dbReference type="Gene3D" id="3.40.50.2300">
    <property type="match status" value="2"/>
</dbReference>
<feature type="domain" description="Leucine-binding protein" evidence="6">
    <location>
        <begin position="41"/>
        <end position="369"/>
    </location>
</feature>
<dbReference type="GO" id="GO:0006865">
    <property type="term" value="P:amino acid transport"/>
    <property type="evidence" value="ECO:0007669"/>
    <property type="project" value="UniProtKB-KW"/>
</dbReference>
<evidence type="ECO:0000313" key="8">
    <source>
        <dbReference type="Proteomes" id="UP000199051"/>
    </source>
</evidence>
<dbReference type="EMBL" id="FOGI01000002">
    <property type="protein sequence ID" value="SER26275.1"/>
    <property type="molecule type" value="Genomic_DNA"/>
</dbReference>
<dbReference type="SUPFAM" id="SSF53822">
    <property type="entry name" value="Periplasmic binding protein-like I"/>
    <property type="match status" value="1"/>
</dbReference>
<dbReference type="Pfam" id="PF13458">
    <property type="entry name" value="Peripla_BP_6"/>
    <property type="match status" value="1"/>
</dbReference>
<evidence type="ECO:0000256" key="5">
    <source>
        <dbReference type="SAM" id="SignalP"/>
    </source>
</evidence>
<dbReference type="InterPro" id="IPR051010">
    <property type="entry name" value="BCAA_transport"/>
</dbReference>
<evidence type="ECO:0000256" key="1">
    <source>
        <dbReference type="ARBA" id="ARBA00010062"/>
    </source>
</evidence>
<dbReference type="InterPro" id="IPR006311">
    <property type="entry name" value="TAT_signal"/>
</dbReference>
<keyword evidence="3 5" id="KW-0732">Signal</keyword>
<keyword evidence="8" id="KW-1185">Reference proteome</keyword>
<dbReference type="RefSeq" id="WP_092775225.1">
    <property type="nucleotide sequence ID" value="NZ_FOGI01000002.1"/>
</dbReference>
<keyword evidence="4" id="KW-0029">Amino-acid transport</keyword>
<keyword evidence="2" id="KW-0813">Transport</keyword>
<sequence>MISRRGLFTAAAGVGATAVLASCGRLSGDQAAAAPAPAAGPIFFGVSAPLSGASAEYGKIWRTGFDLALDEINGAGGVNGRKIELLWEDTQSDQKQSVPVAQKFAGDSRVLAELGDFASPASMAASPVYEKAHLVQFGFTNSHPDFTKGGEYMWSTSTTQQDHAPELAELAKSLGTKQAVYYINTDWGKTTWKLYEEHAKKSGFEIVHSEAVQADGSDFRPSLINGRDKGADVLVFIAYYQAAALLTQQAKNVGLGQAKIALPSSAYSPQYIALGGEATEGAQLIVRFHPGDPRPQVREFVDKYQKRYGKQPDDFGAGAYDALKILAWAVEHSDGTREGVRKALLEGKDIPSLLYGPFAFREDRRVTTPKSTRLVVKGGAFTLAGA</sequence>
<dbReference type="CDD" id="cd06349">
    <property type="entry name" value="PBP1_ABC_HAAT-like"/>
    <property type="match status" value="1"/>
</dbReference>
<dbReference type="Proteomes" id="UP000199051">
    <property type="component" value="Unassembled WGS sequence"/>
</dbReference>
<dbReference type="PANTHER" id="PTHR30483">
    <property type="entry name" value="LEUCINE-SPECIFIC-BINDING PROTEIN"/>
    <property type="match status" value="1"/>
</dbReference>
<dbReference type="InterPro" id="IPR000709">
    <property type="entry name" value="Leu_Ile_Val-bd"/>
</dbReference>
<evidence type="ECO:0000256" key="2">
    <source>
        <dbReference type="ARBA" id="ARBA00022448"/>
    </source>
</evidence>
<organism evidence="7 8">
    <name type="scientific">Actinokineospora terrae</name>
    <dbReference type="NCBI Taxonomy" id="155974"/>
    <lineage>
        <taxon>Bacteria</taxon>
        <taxon>Bacillati</taxon>
        <taxon>Actinomycetota</taxon>
        <taxon>Actinomycetes</taxon>
        <taxon>Pseudonocardiales</taxon>
        <taxon>Pseudonocardiaceae</taxon>
        <taxon>Actinokineospora</taxon>
    </lineage>
</organism>
<dbReference type="STRING" id="155974.SAMN04487818_102295"/>
<comment type="similarity">
    <text evidence="1">Belongs to the leucine-binding protein family.</text>
</comment>
<dbReference type="InterPro" id="IPR028082">
    <property type="entry name" value="Peripla_BP_I"/>
</dbReference>
<protein>
    <submittedName>
        <fullName evidence="7">Amino acid/amide ABC transporter substrate-binding protein, HAAT family</fullName>
    </submittedName>
</protein>
<dbReference type="PANTHER" id="PTHR30483:SF6">
    <property type="entry name" value="PERIPLASMIC BINDING PROTEIN OF ABC TRANSPORTER FOR NATURAL AMINO ACIDS"/>
    <property type="match status" value="1"/>
</dbReference>
<evidence type="ECO:0000313" key="7">
    <source>
        <dbReference type="EMBL" id="SER26275.1"/>
    </source>
</evidence>
<evidence type="ECO:0000256" key="4">
    <source>
        <dbReference type="ARBA" id="ARBA00022970"/>
    </source>
</evidence>
<dbReference type="InterPro" id="IPR028081">
    <property type="entry name" value="Leu-bd"/>
</dbReference>
<feature type="chain" id="PRO_5011542875" evidence="5">
    <location>
        <begin position="22"/>
        <end position="386"/>
    </location>
</feature>
<accession>A0A1H9MS81</accession>